<comment type="caution">
    <text evidence="1">The sequence shown here is derived from an EMBL/GenBank/DDBJ whole genome shotgun (WGS) entry which is preliminary data.</text>
</comment>
<accession>A0AAD7NPB0</accession>
<dbReference type="Pfam" id="PF26128">
    <property type="entry name" value="Gad2"/>
    <property type="match status" value="1"/>
</dbReference>
<keyword evidence="2" id="KW-1185">Reference proteome</keyword>
<proteinExistence type="predicted"/>
<dbReference type="AlphaFoldDB" id="A0AAD7NPB0"/>
<dbReference type="Proteomes" id="UP001215598">
    <property type="component" value="Unassembled WGS sequence"/>
</dbReference>
<protein>
    <submittedName>
        <fullName evidence="1">Uncharacterized protein</fullName>
    </submittedName>
</protein>
<name>A0AAD7NPB0_9AGAR</name>
<sequence>MATMKPQCLMIRSRFVCALTLWHYIGCRAFTALLFRSSPLRTFLVGSRVKNSAFHAIMMFQARNRGQSPPIPLPSGRHWVNSSRRAQETIERHVEAHEQHCLQQLGGGYDHVPPLADLVAHRLCMADPNIIVDSLAELPPVFLQNNIWKWHPMPYTVLRQTILRLLYNGDAEGVEWDQSTSTGLHSNIDEWIIANEKWLRNADPVQWQHGLVRLEDAEHVFPDHTLTKSERTVTRPRNLPGFQILSFGGAPRVAIRPSTAAFKKHFDRMSDKLLQDLDWSNVLVAGGIVLGALLCSNQHHWKSSDLDIYIYGLSPANANKKIQHIFQTFSANLPPGTRTFAVRNSKTITFYAKYPLRRIQIVLKLVKSPREVLLNFDLDICAMGWDGSNLWMLPRAARALETGTNVFTMSLIYGHYLSDRRASQPQRVFKYANRGYGLRFLPSYVSSLETTEIPGDVEPPLPRDLTLLAEQIRTWTREWVEKTHHYPFKPISPMILPGYSLSGFSMLMRPVTLWEMGQIGELTILDEWSDTSSYDDAPAKSPDPEYPWDTTFTLTGFLTHIHARNAKEVRGWVRTYDNGRGRLEEHGVRFAYEICDVVRPMAGAPTLELLLHPQHDICLPVLLPCSFAVYANDLVSRAQATAGLKETKLLEPAVPGYDYVGVPGDEKEGLFIWRITPDLMWQQLDRRIDEVFEVLYSFRRVNADFDEEGFDEGRQAQLFAEELSRRDTRRTEGDEYESFARWVGKRPLNVRQPEA</sequence>
<evidence type="ECO:0000313" key="1">
    <source>
        <dbReference type="EMBL" id="KAJ7770019.1"/>
    </source>
</evidence>
<gene>
    <name evidence="1" type="ORF">B0H16DRAFT_1365363</name>
</gene>
<evidence type="ECO:0000313" key="2">
    <source>
        <dbReference type="Proteomes" id="UP001215598"/>
    </source>
</evidence>
<reference evidence="1" key="1">
    <citation type="submission" date="2023-03" db="EMBL/GenBank/DDBJ databases">
        <title>Massive genome expansion in bonnet fungi (Mycena s.s.) driven by repeated elements and novel gene families across ecological guilds.</title>
        <authorList>
            <consortium name="Lawrence Berkeley National Laboratory"/>
            <person name="Harder C.B."/>
            <person name="Miyauchi S."/>
            <person name="Viragh M."/>
            <person name="Kuo A."/>
            <person name="Thoen E."/>
            <person name="Andreopoulos B."/>
            <person name="Lu D."/>
            <person name="Skrede I."/>
            <person name="Drula E."/>
            <person name="Henrissat B."/>
            <person name="Morin E."/>
            <person name="Kohler A."/>
            <person name="Barry K."/>
            <person name="LaButti K."/>
            <person name="Morin E."/>
            <person name="Salamov A."/>
            <person name="Lipzen A."/>
            <person name="Mereny Z."/>
            <person name="Hegedus B."/>
            <person name="Baldrian P."/>
            <person name="Stursova M."/>
            <person name="Weitz H."/>
            <person name="Taylor A."/>
            <person name="Grigoriev I.V."/>
            <person name="Nagy L.G."/>
            <person name="Martin F."/>
            <person name="Kauserud H."/>
        </authorList>
    </citation>
    <scope>NUCLEOTIDE SEQUENCE</scope>
    <source>
        <strain evidence="1">CBHHK182m</strain>
    </source>
</reference>
<dbReference type="PANTHER" id="PTHR43558">
    <property type="entry name" value="REDUCTASE, PUTATIVE (AFU_ORTHOLOGUE AFUA_3G10540)-RELATED"/>
    <property type="match status" value="1"/>
</dbReference>
<dbReference type="PANTHER" id="PTHR43558:SF6">
    <property type="entry name" value="REDUCTASE, PUTATIVE (AFU_ORTHOLOGUE AFUA_3G10540)-RELATED"/>
    <property type="match status" value="1"/>
</dbReference>
<dbReference type="InterPro" id="IPR053354">
    <property type="entry name" value="MGDG_epimerase"/>
</dbReference>
<organism evidence="1 2">
    <name type="scientific">Mycena metata</name>
    <dbReference type="NCBI Taxonomy" id="1033252"/>
    <lineage>
        <taxon>Eukaryota</taxon>
        <taxon>Fungi</taxon>
        <taxon>Dikarya</taxon>
        <taxon>Basidiomycota</taxon>
        <taxon>Agaricomycotina</taxon>
        <taxon>Agaricomycetes</taxon>
        <taxon>Agaricomycetidae</taxon>
        <taxon>Agaricales</taxon>
        <taxon>Marasmiineae</taxon>
        <taxon>Mycenaceae</taxon>
        <taxon>Mycena</taxon>
    </lineage>
</organism>
<dbReference type="EMBL" id="JARKIB010000017">
    <property type="protein sequence ID" value="KAJ7770019.1"/>
    <property type="molecule type" value="Genomic_DNA"/>
</dbReference>